<feature type="domain" description="PKD" evidence="2">
    <location>
        <begin position="231"/>
        <end position="273"/>
    </location>
</feature>
<evidence type="ECO:0000256" key="1">
    <source>
        <dbReference type="SAM" id="SignalP"/>
    </source>
</evidence>
<keyword evidence="1" id="KW-0732">Signal</keyword>
<dbReference type="Proteomes" id="UP001500843">
    <property type="component" value="Unassembled WGS sequence"/>
</dbReference>
<evidence type="ECO:0000259" key="2">
    <source>
        <dbReference type="PROSITE" id="PS50093"/>
    </source>
</evidence>
<gene>
    <name evidence="3" type="ORF">GCM10023198_29200</name>
</gene>
<sequence length="311" mass="32234">MRRTVTALTAAILIFFTGAPAANAVFGTASTPTADPGQGSGVGADGRSGNIITTIETVGKPGGATPVSKPDGGRKPVCTYQGDKIPCTSDDGAWDGGCYVKALDPEPPKASAIWQGNEDGLIVTCTPPCEQDADPMGNSTCAVAITQWVPSLPGAPDPAVLAQRAVDQMQLQPIEIGIVPEDEPGSVGIVGMPQWMWVNEPGPTTFGPMTASASAGGHTVTATANVDKTVWDMGDGNTVTCVGPGTPYEDRYDIADSPDCGHRYTKQGEYEVTAMSYWTVEWEGIGQSGTIPVNLTNSTNIVMGEAQVITQ</sequence>
<evidence type="ECO:0000313" key="4">
    <source>
        <dbReference type="Proteomes" id="UP001500843"/>
    </source>
</evidence>
<evidence type="ECO:0000313" key="3">
    <source>
        <dbReference type="EMBL" id="GAA4705536.1"/>
    </source>
</evidence>
<organism evidence="3 4">
    <name type="scientific">Promicromonospora umidemergens</name>
    <dbReference type="NCBI Taxonomy" id="629679"/>
    <lineage>
        <taxon>Bacteria</taxon>
        <taxon>Bacillati</taxon>
        <taxon>Actinomycetota</taxon>
        <taxon>Actinomycetes</taxon>
        <taxon>Micrococcales</taxon>
        <taxon>Promicromonosporaceae</taxon>
        <taxon>Promicromonospora</taxon>
    </lineage>
</organism>
<feature type="signal peptide" evidence="1">
    <location>
        <begin position="1"/>
        <end position="21"/>
    </location>
</feature>
<protein>
    <submittedName>
        <fullName evidence="3">ATP/GTP-binding protein</fullName>
    </submittedName>
</protein>
<comment type="caution">
    <text evidence="3">The sequence shown here is derived from an EMBL/GenBank/DDBJ whole genome shotgun (WGS) entry which is preliminary data.</text>
</comment>
<proteinExistence type="predicted"/>
<feature type="chain" id="PRO_5046574608" evidence="1">
    <location>
        <begin position="22"/>
        <end position="311"/>
    </location>
</feature>
<dbReference type="PROSITE" id="PS50093">
    <property type="entry name" value="PKD"/>
    <property type="match status" value="1"/>
</dbReference>
<dbReference type="RefSeq" id="WP_253869486.1">
    <property type="nucleotide sequence ID" value="NZ_BAABHM010000012.1"/>
</dbReference>
<reference evidence="4" key="1">
    <citation type="journal article" date="2019" name="Int. J. Syst. Evol. Microbiol.">
        <title>The Global Catalogue of Microorganisms (GCM) 10K type strain sequencing project: providing services to taxonomists for standard genome sequencing and annotation.</title>
        <authorList>
            <consortium name="The Broad Institute Genomics Platform"/>
            <consortium name="The Broad Institute Genome Sequencing Center for Infectious Disease"/>
            <person name="Wu L."/>
            <person name="Ma J."/>
        </authorList>
    </citation>
    <scope>NUCLEOTIDE SEQUENCE [LARGE SCALE GENOMIC DNA]</scope>
    <source>
        <strain evidence="4">JCM 17975</strain>
    </source>
</reference>
<name>A0ABP8XDP5_9MICO</name>
<keyword evidence="4" id="KW-1185">Reference proteome</keyword>
<accession>A0ABP8XDP5</accession>
<dbReference type="EMBL" id="BAABHM010000012">
    <property type="protein sequence ID" value="GAA4705536.1"/>
    <property type="molecule type" value="Genomic_DNA"/>
</dbReference>
<dbReference type="InterPro" id="IPR000601">
    <property type="entry name" value="PKD_dom"/>
</dbReference>